<dbReference type="GO" id="GO:0004057">
    <property type="term" value="F:arginyl-tRNA--protein transferase activity"/>
    <property type="evidence" value="ECO:0007669"/>
    <property type="project" value="UniProtKB-EC"/>
</dbReference>
<keyword evidence="2 5" id="KW-0808">Transferase</keyword>
<dbReference type="InterPro" id="IPR017137">
    <property type="entry name" value="Arg-tRNA-P_Trfase_1_euk"/>
</dbReference>
<name>A0A673NDQ3_9TELE</name>
<gene>
    <name evidence="9" type="primary">ate1</name>
</gene>
<dbReference type="Proteomes" id="UP000472270">
    <property type="component" value="Unassembled WGS sequence"/>
</dbReference>
<comment type="similarity">
    <text evidence="1 5">Belongs to the R-transferase family.</text>
</comment>
<keyword evidence="4 5" id="KW-0012">Acyltransferase</keyword>
<dbReference type="Pfam" id="PF04377">
    <property type="entry name" value="ATE_C"/>
    <property type="match status" value="1"/>
</dbReference>
<evidence type="ECO:0000313" key="10">
    <source>
        <dbReference type="Proteomes" id="UP000472270"/>
    </source>
</evidence>
<evidence type="ECO:0000256" key="5">
    <source>
        <dbReference type="PIRNR" id="PIRNR037207"/>
    </source>
</evidence>
<feature type="region of interest" description="Disordered" evidence="6">
    <location>
        <begin position="175"/>
        <end position="216"/>
    </location>
</feature>
<evidence type="ECO:0000256" key="1">
    <source>
        <dbReference type="ARBA" id="ARBA00009991"/>
    </source>
</evidence>
<dbReference type="EC" id="2.3.2.8" evidence="5"/>
<evidence type="ECO:0000259" key="7">
    <source>
        <dbReference type="Pfam" id="PF04376"/>
    </source>
</evidence>
<evidence type="ECO:0000259" key="8">
    <source>
        <dbReference type="Pfam" id="PF04377"/>
    </source>
</evidence>
<dbReference type="InterPro" id="IPR016181">
    <property type="entry name" value="Acyl_CoA_acyltransferase"/>
</dbReference>
<dbReference type="AlphaFoldDB" id="A0A673NDQ3"/>
<evidence type="ECO:0000256" key="2">
    <source>
        <dbReference type="ARBA" id="ARBA00022679"/>
    </source>
</evidence>
<feature type="compositionally biased region" description="Basic and acidic residues" evidence="6">
    <location>
        <begin position="180"/>
        <end position="199"/>
    </location>
</feature>
<reference evidence="9" key="1">
    <citation type="submission" date="2025-08" db="UniProtKB">
        <authorList>
            <consortium name="Ensembl"/>
        </authorList>
    </citation>
    <scope>IDENTIFICATION</scope>
</reference>
<proteinExistence type="inferred from homology"/>
<accession>A0A673NDQ3</accession>
<evidence type="ECO:0000256" key="3">
    <source>
        <dbReference type="ARBA" id="ARBA00022786"/>
    </source>
</evidence>
<comment type="catalytic activity">
    <reaction evidence="5">
        <text>an N-terminal L-alpha-aminoacyl-[protein] + L-arginyl-tRNA(Arg) = an N-terminal L-arginyl-L-aminoacyl-[protein] + tRNA(Arg) + H(+)</text>
        <dbReference type="Rhea" id="RHEA:10208"/>
        <dbReference type="Rhea" id="RHEA-COMP:9658"/>
        <dbReference type="Rhea" id="RHEA-COMP:9673"/>
        <dbReference type="Rhea" id="RHEA-COMP:10636"/>
        <dbReference type="Rhea" id="RHEA-COMP:10638"/>
        <dbReference type="ChEBI" id="CHEBI:15378"/>
        <dbReference type="ChEBI" id="CHEBI:78442"/>
        <dbReference type="ChEBI" id="CHEBI:78513"/>
        <dbReference type="ChEBI" id="CHEBI:78597"/>
        <dbReference type="ChEBI" id="CHEBI:83562"/>
        <dbReference type="EC" id="2.3.2.8"/>
    </reaction>
</comment>
<reference evidence="9" key="2">
    <citation type="submission" date="2025-09" db="UniProtKB">
        <authorList>
            <consortium name="Ensembl"/>
        </authorList>
    </citation>
    <scope>IDENTIFICATION</scope>
</reference>
<dbReference type="InterPro" id="IPR007471">
    <property type="entry name" value="N-end_Aminoacyl_Trfase_N"/>
</dbReference>
<dbReference type="InterPro" id="IPR007472">
    <property type="entry name" value="N-end_Aminoacyl_Trfase_C"/>
</dbReference>
<dbReference type="Ensembl" id="ENSSRHT00000104412.1">
    <property type="protein sequence ID" value="ENSSRHP00000101667.1"/>
    <property type="gene ID" value="ENSSRHG00000049703.1"/>
</dbReference>
<keyword evidence="3 5" id="KW-0833">Ubl conjugation pathway</keyword>
<dbReference type="Pfam" id="PF04376">
    <property type="entry name" value="ATE_N"/>
    <property type="match status" value="1"/>
</dbReference>
<keyword evidence="10" id="KW-1185">Reference proteome</keyword>
<dbReference type="PANTHER" id="PTHR21367:SF1">
    <property type="entry name" value="ARGINYL-TRNA--PROTEIN TRANSFERASE 1"/>
    <property type="match status" value="1"/>
</dbReference>
<evidence type="ECO:0000256" key="4">
    <source>
        <dbReference type="ARBA" id="ARBA00023315"/>
    </source>
</evidence>
<feature type="domain" description="N-end aminoacyl transferase N-terminal" evidence="7">
    <location>
        <begin position="15"/>
        <end position="85"/>
    </location>
</feature>
<comment type="function">
    <text evidence="5">Involved in the post-translational conjugation of arginine to the N-terminal aspartate or glutamate of a protein. This arginylation is required for degradation of the protein via the ubiquitin pathway.</text>
</comment>
<dbReference type="SUPFAM" id="SSF55729">
    <property type="entry name" value="Acyl-CoA N-acyltransferases (Nat)"/>
    <property type="match status" value="1"/>
</dbReference>
<organism evidence="9 10">
    <name type="scientific">Sinocyclocheilus rhinocerous</name>
    <dbReference type="NCBI Taxonomy" id="307959"/>
    <lineage>
        <taxon>Eukaryota</taxon>
        <taxon>Metazoa</taxon>
        <taxon>Chordata</taxon>
        <taxon>Craniata</taxon>
        <taxon>Vertebrata</taxon>
        <taxon>Euteleostomi</taxon>
        <taxon>Actinopterygii</taxon>
        <taxon>Neopterygii</taxon>
        <taxon>Teleostei</taxon>
        <taxon>Ostariophysi</taxon>
        <taxon>Cypriniformes</taxon>
        <taxon>Cyprinidae</taxon>
        <taxon>Cyprininae</taxon>
        <taxon>Sinocyclocheilus</taxon>
    </lineage>
</organism>
<sequence>MHSIVEVRGVKCGYRCGYCGNAGGKASYGMWSHTMTVQDYQDLIDRGWRRSGKYVYKPLMNKTCCPQYTIRCHALNFHPSKTHKKTLKKVNRFLSKGEIMISEGSCDTEDLSNDAENSALITEINYILLSIQIENSSFKFFGKVNAALESRRDFFQKHEKKSVFLILGKGADPSRPLCQKAKDMRKERQLQKEQQKQQEAESSSVNPVPSKSSSNQPKSLEEFITEFLPNDPLHRLEVRLVRSNPPSPQFKASFDASYQVYKLYQMAIHKDPPDKSTESQFKRFLCDSPLEAETAPDGPDVGYGSFHQQYWLDGRIVAVGVLDILPSCVSSVYLYYHPEFSSLSLGTYSALREIAFTRQLQQQSPKLAYYYLGFYVHSCPKMRYKGQYRPSDLLCPETYTWVSIERCIPRLEISAYSRLSENAQGGDACALKELGRVLVLHRRTVMPYAAYARKRKGSNDEKEVEQYASLVGQTCAEKILLYRA</sequence>
<protein>
    <recommendedName>
        <fullName evidence="5">Arginyl-tRNA--protein transferase 1</fullName>
        <shortName evidence="5">Arginyltransferase 1</shortName>
        <shortName evidence="5">R-transferase 1</shortName>
        <ecNumber evidence="5">2.3.2.8</ecNumber>
    </recommendedName>
    <alternativeName>
        <fullName evidence="5">Arginine-tRNA--protein transferase 1</fullName>
    </alternativeName>
</protein>
<dbReference type="InterPro" id="IPR030700">
    <property type="entry name" value="N-end_Aminoacyl_Trfase"/>
</dbReference>
<feature type="domain" description="N-end rule aminoacyl transferase C-terminal" evidence="8">
    <location>
        <begin position="257"/>
        <end position="395"/>
    </location>
</feature>
<feature type="compositionally biased region" description="Low complexity" evidence="6">
    <location>
        <begin position="202"/>
        <end position="216"/>
    </location>
</feature>
<dbReference type="PANTHER" id="PTHR21367">
    <property type="entry name" value="ARGININE-TRNA-PROTEIN TRANSFERASE 1"/>
    <property type="match status" value="1"/>
</dbReference>
<evidence type="ECO:0000256" key="6">
    <source>
        <dbReference type="SAM" id="MobiDB-lite"/>
    </source>
</evidence>
<dbReference type="GO" id="GO:0005737">
    <property type="term" value="C:cytoplasm"/>
    <property type="evidence" value="ECO:0007669"/>
    <property type="project" value="TreeGrafter"/>
</dbReference>
<dbReference type="PIRSF" id="PIRSF037207">
    <property type="entry name" value="ATE1_euk"/>
    <property type="match status" value="1"/>
</dbReference>
<evidence type="ECO:0000313" key="9">
    <source>
        <dbReference type="Ensembl" id="ENSSRHP00000101667.1"/>
    </source>
</evidence>